<keyword evidence="1" id="KW-0472">Membrane</keyword>
<dbReference type="Pfam" id="PF09648">
    <property type="entry name" value="YycI"/>
    <property type="match status" value="1"/>
</dbReference>
<reference evidence="3" key="1">
    <citation type="submission" date="2022-07" db="EMBL/GenBank/DDBJ databases">
        <authorList>
            <person name="Li W.-J."/>
            <person name="Deng Q.-Q."/>
        </authorList>
    </citation>
    <scope>NUCLEOTIDE SEQUENCE</scope>
    <source>
        <strain evidence="3">SYSU M60031</strain>
    </source>
</reference>
<feature type="domain" description="Regulatory protein YycH-like" evidence="2">
    <location>
        <begin position="32"/>
        <end position="253"/>
    </location>
</feature>
<organism evidence="3 4">
    <name type="scientific">Ectobacillus ponti</name>
    <dbReference type="NCBI Taxonomy" id="2961894"/>
    <lineage>
        <taxon>Bacteria</taxon>
        <taxon>Bacillati</taxon>
        <taxon>Bacillota</taxon>
        <taxon>Bacilli</taxon>
        <taxon>Bacillales</taxon>
        <taxon>Bacillaceae</taxon>
        <taxon>Ectobacillus</taxon>
    </lineage>
</organism>
<comment type="caution">
    <text evidence="3">The sequence shown here is derived from an EMBL/GenBank/DDBJ whole genome shotgun (WGS) entry which is preliminary data.</text>
</comment>
<dbReference type="RefSeq" id="WP_254761164.1">
    <property type="nucleotide sequence ID" value="NZ_JANCLT010000021.1"/>
</dbReference>
<gene>
    <name evidence="3" type="primary">yycI</name>
    <name evidence="3" type="ORF">NK662_22205</name>
</gene>
<dbReference type="Proteomes" id="UP001156102">
    <property type="component" value="Unassembled WGS sequence"/>
</dbReference>
<name>A0AA41XFM7_9BACI</name>
<dbReference type="AlphaFoldDB" id="A0AA41XFM7"/>
<dbReference type="InterPro" id="IPR018604">
    <property type="entry name" value="YycI-like"/>
</dbReference>
<evidence type="ECO:0000256" key="1">
    <source>
        <dbReference type="SAM" id="Phobius"/>
    </source>
</evidence>
<evidence type="ECO:0000313" key="4">
    <source>
        <dbReference type="Proteomes" id="UP001156102"/>
    </source>
</evidence>
<evidence type="ECO:0000313" key="3">
    <source>
        <dbReference type="EMBL" id="MCP8971236.1"/>
    </source>
</evidence>
<dbReference type="EMBL" id="JANCLT010000021">
    <property type="protein sequence ID" value="MCP8971236.1"/>
    <property type="molecule type" value="Genomic_DNA"/>
</dbReference>
<feature type="transmembrane region" description="Helical" evidence="1">
    <location>
        <begin position="6"/>
        <end position="26"/>
    </location>
</feature>
<protein>
    <submittedName>
        <fullName evidence="3">Two-component system regulatory protein YycI</fullName>
    </submittedName>
</protein>
<evidence type="ECO:0000259" key="2">
    <source>
        <dbReference type="Pfam" id="PF09648"/>
    </source>
</evidence>
<keyword evidence="1" id="KW-0812">Transmembrane</keyword>
<accession>A0AA41XFM7</accession>
<keyword evidence="4" id="KW-1185">Reference proteome</keyword>
<dbReference type="GO" id="GO:0016020">
    <property type="term" value="C:membrane"/>
    <property type="evidence" value="ECO:0007669"/>
    <property type="project" value="InterPro"/>
</dbReference>
<proteinExistence type="predicted"/>
<sequence>MDWNKIKTIFIITFLILDIFLLVQFLQKRNDSQVELMTETSVEEQLEADKITYVDLPKEQIKETYISGKSRVFKEADLKGLRDQTASLSNTNTMLYAKLKEPISVPKSDRGYFFEEFLRTYVLDGPKYKYWRIEQKEGKIYFFQQYKGKNIFHNEYAQIQMNLNDHDEIVSYTQTMLTDITELGGKDKAQNIITAIKALEALYLKNNLKSGDRVTKVELGYYTVVPYSAGIQVIAPTWHFVVNGKDDYFINAVEGQIIKMDKDNS</sequence>
<dbReference type="Gene3D" id="2.40.128.690">
    <property type="entry name" value="YycH protein, domain 3-like"/>
    <property type="match status" value="1"/>
</dbReference>
<keyword evidence="1" id="KW-1133">Transmembrane helix</keyword>